<dbReference type="SFLD" id="SFLDG01129">
    <property type="entry name" value="C1.5:_HAD__Beta-PGM__Phosphata"/>
    <property type="match status" value="1"/>
</dbReference>
<dbReference type="Gene3D" id="3.40.50.1000">
    <property type="entry name" value="HAD superfamily/HAD-like"/>
    <property type="match status" value="1"/>
</dbReference>
<dbReference type="InterPro" id="IPR006439">
    <property type="entry name" value="HAD-SF_hydro_IA"/>
</dbReference>
<dbReference type="Pfam" id="PF13419">
    <property type="entry name" value="HAD_2"/>
    <property type="match status" value="1"/>
</dbReference>
<dbReference type="NCBIfam" id="TIGR01549">
    <property type="entry name" value="HAD-SF-IA-v1"/>
    <property type="match status" value="1"/>
</dbReference>
<dbReference type="SUPFAM" id="SSF56784">
    <property type="entry name" value="HAD-like"/>
    <property type="match status" value="1"/>
</dbReference>
<comment type="caution">
    <text evidence="1">The sequence shown here is derived from an EMBL/GenBank/DDBJ whole genome shotgun (WGS) entry which is preliminary data.</text>
</comment>
<organism evidence="1 2">
    <name type="scientific">Candidatus Gallitreponema excrementavium</name>
    <dbReference type="NCBI Taxonomy" id="2840840"/>
    <lineage>
        <taxon>Bacteria</taxon>
        <taxon>Pseudomonadati</taxon>
        <taxon>Spirochaetota</taxon>
        <taxon>Spirochaetia</taxon>
        <taxon>Spirochaetales</taxon>
        <taxon>Candidatus Gallitreponema</taxon>
    </lineage>
</organism>
<reference evidence="1" key="2">
    <citation type="journal article" date="2021" name="PeerJ">
        <title>Extensive microbial diversity within the chicken gut microbiome revealed by metagenomics and culture.</title>
        <authorList>
            <person name="Gilroy R."/>
            <person name="Ravi A."/>
            <person name="Getino M."/>
            <person name="Pursley I."/>
            <person name="Horton D.L."/>
            <person name="Alikhan N.F."/>
            <person name="Baker D."/>
            <person name="Gharbi K."/>
            <person name="Hall N."/>
            <person name="Watson M."/>
            <person name="Adriaenssens E.M."/>
            <person name="Foster-Nyarko E."/>
            <person name="Jarju S."/>
            <person name="Secka A."/>
            <person name="Antonio M."/>
            <person name="Oren A."/>
            <person name="Chaudhuri R.R."/>
            <person name="La Ragione R."/>
            <person name="Hildebrand F."/>
            <person name="Pallen M.J."/>
        </authorList>
    </citation>
    <scope>NUCLEOTIDE SEQUENCE</scope>
    <source>
        <strain evidence="1">10532</strain>
    </source>
</reference>
<dbReference type="EMBL" id="JADIMM010000015">
    <property type="protein sequence ID" value="MBO8456731.1"/>
    <property type="molecule type" value="Genomic_DNA"/>
</dbReference>
<reference evidence="1" key="1">
    <citation type="submission" date="2020-10" db="EMBL/GenBank/DDBJ databases">
        <authorList>
            <person name="Gilroy R."/>
        </authorList>
    </citation>
    <scope>NUCLEOTIDE SEQUENCE</scope>
    <source>
        <strain evidence="1">10532</strain>
    </source>
</reference>
<accession>A0A9D9HMS5</accession>
<dbReference type="SFLD" id="SFLDS00003">
    <property type="entry name" value="Haloacid_Dehalogenase"/>
    <property type="match status" value="1"/>
</dbReference>
<evidence type="ECO:0000313" key="1">
    <source>
        <dbReference type="EMBL" id="MBO8456731.1"/>
    </source>
</evidence>
<dbReference type="PANTHER" id="PTHR18901:SF38">
    <property type="entry name" value="PSEUDOURIDINE-5'-PHOSPHATASE"/>
    <property type="match status" value="1"/>
</dbReference>
<sequence>MKKIQAVIFDMDGVILDSESVCDKIWESLAEERRLENINRLMNLCRGLNRNDTISVLKKYYGKDFDGEEFLNSVRIKIRKTEEEGNLKLMPHAKECLDYLKPRYRLCLASSTSKEPVFRQLKKLQVIDYFETITTGDMVVHSKPDPEIYRLACKSINTAPENCVAIEDSPNGIKSAFSAGISVIMIPDRIQPDKEIKQICWKILPSLKEISGIL</sequence>
<dbReference type="SFLD" id="SFLDG01135">
    <property type="entry name" value="C1.5.6:_HAD__Beta-PGM__Phospha"/>
    <property type="match status" value="1"/>
</dbReference>
<dbReference type="Proteomes" id="UP000823638">
    <property type="component" value="Unassembled WGS sequence"/>
</dbReference>
<gene>
    <name evidence="1" type="ORF">IAA81_00695</name>
</gene>
<dbReference type="InterPro" id="IPR036412">
    <property type="entry name" value="HAD-like_sf"/>
</dbReference>
<name>A0A9D9HMS5_9SPIR</name>
<evidence type="ECO:0000313" key="2">
    <source>
        <dbReference type="Proteomes" id="UP000823638"/>
    </source>
</evidence>
<dbReference type="InterPro" id="IPR023198">
    <property type="entry name" value="PGP-like_dom2"/>
</dbReference>
<dbReference type="InterPro" id="IPR041492">
    <property type="entry name" value="HAD_2"/>
</dbReference>
<dbReference type="PANTHER" id="PTHR18901">
    <property type="entry name" value="2-DEOXYGLUCOSE-6-PHOSPHATE PHOSPHATASE 2"/>
    <property type="match status" value="1"/>
</dbReference>
<dbReference type="AlphaFoldDB" id="A0A9D9HMS5"/>
<protein>
    <submittedName>
        <fullName evidence="1">HAD family phosphatase</fullName>
    </submittedName>
</protein>
<dbReference type="InterPro" id="IPR023214">
    <property type="entry name" value="HAD_sf"/>
</dbReference>
<proteinExistence type="predicted"/>
<dbReference type="NCBIfam" id="TIGR01509">
    <property type="entry name" value="HAD-SF-IA-v3"/>
    <property type="match status" value="1"/>
</dbReference>
<dbReference type="Gene3D" id="1.10.150.240">
    <property type="entry name" value="Putative phosphatase, domain 2"/>
    <property type="match status" value="1"/>
</dbReference>